<dbReference type="PRINTS" id="PR00463">
    <property type="entry name" value="EP450I"/>
</dbReference>
<evidence type="ECO:0000313" key="8">
    <source>
        <dbReference type="Proteomes" id="UP000664203"/>
    </source>
</evidence>
<evidence type="ECO:0000256" key="6">
    <source>
        <dbReference type="PIRSR" id="PIRSR602401-1"/>
    </source>
</evidence>
<reference evidence="7" key="1">
    <citation type="submission" date="2021-03" db="EMBL/GenBank/DDBJ databases">
        <authorList>
            <person name="Tagirdzhanova G."/>
        </authorList>
    </citation>
    <scope>NUCLEOTIDE SEQUENCE</scope>
</reference>
<keyword evidence="5" id="KW-0503">Monooxygenase</keyword>
<dbReference type="EMBL" id="CAJPDR010000501">
    <property type="protein sequence ID" value="CAF9938130.1"/>
    <property type="molecule type" value="Genomic_DNA"/>
</dbReference>
<comment type="cofactor">
    <cofactor evidence="6">
        <name>heme</name>
        <dbReference type="ChEBI" id="CHEBI:30413"/>
    </cofactor>
</comment>
<dbReference type="AlphaFoldDB" id="A0A8H3G937"/>
<dbReference type="InterPro" id="IPR002401">
    <property type="entry name" value="Cyt_P450_E_grp-I"/>
</dbReference>
<dbReference type="PANTHER" id="PTHR46300">
    <property type="entry name" value="P450, PUTATIVE (EUROFUNG)-RELATED-RELATED"/>
    <property type="match status" value="1"/>
</dbReference>
<proteinExistence type="inferred from homology"/>
<dbReference type="Pfam" id="PF00067">
    <property type="entry name" value="p450"/>
    <property type="match status" value="1"/>
</dbReference>
<protein>
    <recommendedName>
        <fullName evidence="9">Cytochrome P450</fullName>
    </recommendedName>
</protein>
<dbReference type="GO" id="GO:0020037">
    <property type="term" value="F:heme binding"/>
    <property type="evidence" value="ECO:0007669"/>
    <property type="project" value="InterPro"/>
</dbReference>
<keyword evidence="8" id="KW-1185">Reference proteome</keyword>
<organism evidence="7 8">
    <name type="scientific">Alectoria fallacina</name>
    <dbReference type="NCBI Taxonomy" id="1903189"/>
    <lineage>
        <taxon>Eukaryota</taxon>
        <taxon>Fungi</taxon>
        <taxon>Dikarya</taxon>
        <taxon>Ascomycota</taxon>
        <taxon>Pezizomycotina</taxon>
        <taxon>Lecanoromycetes</taxon>
        <taxon>OSLEUM clade</taxon>
        <taxon>Lecanoromycetidae</taxon>
        <taxon>Lecanorales</taxon>
        <taxon>Lecanorineae</taxon>
        <taxon>Parmeliaceae</taxon>
        <taxon>Alectoria</taxon>
    </lineage>
</organism>
<comment type="similarity">
    <text evidence="1">Belongs to the cytochrome P450 family.</text>
</comment>
<evidence type="ECO:0000256" key="1">
    <source>
        <dbReference type="ARBA" id="ARBA00010617"/>
    </source>
</evidence>
<keyword evidence="6" id="KW-0349">Heme</keyword>
<evidence type="ECO:0000256" key="2">
    <source>
        <dbReference type="ARBA" id="ARBA00022723"/>
    </source>
</evidence>
<keyword evidence="3" id="KW-0560">Oxidoreductase</keyword>
<dbReference type="InterPro" id="IPR050364">
    <property type="entry name" value="Cytochrome_P450_fung"/>
</dbReference>
<evidence type="ECO:0000256" key="5">
    <source>
        <dbReference type="ARBA" id="ARBA00023033"/>
    </source>
</evidence>
<dbReference type="InterPro" id="IPR001128">
    <property type="entry name" value="Cyt_P450"/>
</dbReference>
<dbReference type="Proteomes" id="UP000664203">
    <property type="component" value="Unassembled WGS sequence"/>
</dbReference>
<dbReference type="Gene3D" id="1.10.630.10">
    <property type="entry name" value="Cytochrome P450"/>
    <property type="match status" value="1"/>
</dbReference>
<evidence type="ECO:0000313" key="7">
    <source>
        <dbReference type="EMBL" id="CAF9938130.1"/>
    </source>
</evidence>
<name>A0A8H3G937_9LECA</name>
<sequence>MTKWSKEYGGIFSLKRFQNTTLVISDWKYIKNLLDKKSTLYSSRPQSLVADLITHGDHILMMQYGPTWRTMRKLIHQTFMEPMCEKEHWKVQEAEANQMIHDFLTRPKDHMLHPKRFSNSITMSLVFGIRTKTVNDEYMKRLYHLMDKWSLVLETGATPPIDSFPLLKLIPQRLMGNWRGRAVEVGDLMTSLYTEVLHRVYARRNANIKKDSLMDRVLDQQQINQFNEHQLAFLGGTLMEGGSDTSSSLVLAIVQAMTEYPEVQKRAQAEIDATIGNDRSPRWSDFSKLPYINMIIKEAHRWRPVLPLGVVHALSEDEHVDGMHLPKDSTVILNVWALHHSEDRWKSPERFVPERYEDFPGLAPIYASSKDQRDHLGYGASRRICPGIHLAERNLFIATAKLLWGFDFSPDASLVNDTSAETGSSQGFMHCVKDYGCRIGLRSEAKRATIERERAEAEEVFDRYD</sequence>
<gene>
    <name evidence="7" type="ORF">ALECFALPRED_007552</name>
</gene>
<keyword evidence="2 6" id="KW-0479">Metal-binding</keyword>
<dbReference type="GO" id="GO:0016705">
    <property type="term" value="F:oxidoreductase activity, acting on paired donors, with incorporation or reduction of molecular oxygen"/>
    <property type="evidence" value="ECO:0007669"/>
    <property type="project" value="InterPro"/>
</dbReference>
<dbReference type="GO" id="GO:0004497">
    <property type="term" value="F:monooxygenase activity"/>
    <property type="evidence" value="ECO:0007669"/>
    <property type="project" value="UniProtKB-KW"/>
</dbReference>
<dbReference type="GO" id="GO:0005506">
    <property type="term" value="F:iron ion binding"/>
    <property type="evidence" value="ECO:0007669"/>
    <property type="project" value="InterPro"/>
</dbReference>
<dbReference type="OrthoDB" id="1103324at2759"/>
<dbReference type="PANTHER" id="PTHR46300:SF2">
    <property type="entry name" value="CYTOCHROME P450 MONOOXYGENASE ALNH-RELATED"/>
    <property type="match status" value="1"/>
</dbReference>
<evidence type="ECO:0008006" key="9">
    <source>
        <dbReference type="Google" id="ProtNLM"/>
    </source>
</evidence>
<dbReference type="CDD" id="cd11065">
    <property type="entry name" value="CYP64-like"/>
    <property type="match status" value="1"/>
</dbReference>
<dbReference type="InterPro" id="IPR036396">
    <property type="entry name" value="Cyt_P450_sf"/>
</dbReference>
<evidence type="ECO:0000256" key="4">
    <source>
        <dbReference type="ARBA" id="ARBA00023004"/>
    </source>
</evidence>
<feature type="binding site" description="axial binding residue" evidence="6">
    <location>
        <position position="385"/>
    </location>
    <ligand>
        <name>heme</name>
        <dbReference type="ChEBI" id="CHEBI:30413"/>
    </ligand>
    <ligandPart>
        <name>Fe</name>
        <dbReference type="ChEBI" id="CHEBI:18248"/>
    </ligandPart>
</feature>
<dbReference type="SUPFAM" id="SSF48264">
    <property type="entry name" value="Cytochrome P450"/>
    <property type="match status" value="1"/>
</dbReference>
<keyword evidence="4 6" id="KW-0408">Iron</keyword>
<evidence type="ECO:0000256" key="3">
    <source>
        <dbReference type="ARBA" id="ARBA00023002"/>
    </source>
</evidence>
<comment type="caution">
    <text evidence="7">The sequence shown here is derived from an EMBL/GenBank/DDBJ whole genome shotgun (WGS) entry which is preliminary data.</text>
</comment>
<accession>A0A8H3G937</accession>